<keyword evidence="1" id="KW-0560">Oxidoreductase</keyword>
<gene>
    <name evidence="3" type="ORF">S01H1_33329</name>
</gene>
<reference evidence="3" key="1">
    <citation type="journal article" date="2014" name="Front. Microbiol.">
        <title>High frequency of phylogenetically diverse reductive dehalogenase-homologous genes in deep subseafloor sedimentary metagenomes.</title>
        <authorList>
            <person name="Kawai M."/>
            <person name="Futagami T."/>
            <person name="Toyoda A."/>
            <person name="Takaki Y."/>
            <person name="Nishi S."/>
            <person name="Hori S."/>
            <person name="Arai W."/>
            <person name="Tsubouchi T."/>
            <person name="Morono Y."/>
            <person name="Uchiyama I."/>
            <person name="Ito T."/>
            <person name="Fujiyama A."/>
            <person name="Inagaki F."/>
            <person name="Takami H."/>
        </authorList>
    </citation>
    <scope>NUCLEOTIDE SEQUENCE</scope>
    <source>
        <strain evidence="3">Expedition CK06-06</strain>
    </source>
</reference>
<dbReference type="SUPFAM" id="SSF51905">
    <property type="entry name" value="FAD/NAD(P)-binding domain"/>
    <property type="match status" value="1"/>
</dbReference>
<dbReference type="InterPro" id="IPR036188">
    <property type="entry name" value="FAD/NAD-bd_sf"/>
</dbReference>
<feature type="domain" description="FAD-binding" evidence="2">
    <location>
        <begin position="4"/>
        <end position="178"/>
    </location>
</feature>
<evidence type="ECO:0000256" key="1">
    <source>
        <dbReference type="ARBA" id="ARBA00023002"/>
    </source>
</evidence>
<dbReference type="InterPro" id="IPR002938">
    <property type="entry name" value="FAD-bd"/>
</dbReference>
<sequence>MNTYDVIIAGFGPTGATLAALLGRHGHRVLAIERDAEVYQLPRAVHFDAEVMRIFQTLGVVDELLPHLRAISCCEFWTADREVLVHVPTDEPTDQGWRSDYLFHQPSLEKVLREKATGEPSVELRLCTEVLDFREDDETLEVDIRGHGHEVERVRARWLVGCDGANSLVRRKTGLELEDLIFDEPWV</sequence>
<dbReference type="PRINTS" id="PR00420">
    <property type="entry name" value="RNGMNOXGNASE"/>
</dbReference>
<accession>X0UWW2</accession>
<dbReference type="GO" id="GO:0071949">
    <property type="term" value="F:FAD binding"/>
    <property type="evidence" value="ECO:0007669"/>
    <property type="project" value="InterPro"/>
</dbReference>
<dbReference type="AlphaFoldDB" id="X0UWW2"/>
<name>X0UWW2_9ZZZZ</name>
<evidence type="ECO:0000313" key="3">
    <source>
        <dbReference type="EMBL" id="GAG10240.1"/>
    </source>
</evidence>
<comment type="caution">
    <text evidence="3">The sequence shown here is derived from an EMBL/GenBank/DDBJ whole genome shotgun (WGS) entry which is preliminary data.</text>
</comment>
<dbReference type="Gene3D" id="3.50.50.60">
    <property type="entry name" value="FAD/NAD(P)-binding domain"/>
    <property type="match status" value="1"/>
</dbReference>
<dbReference type="GO" id="GO:0019622">
    <property type="term" value="P:3-(3-hydroxy)phenylpropionate catabolic process"/>
    <property type="evidence" value="ECO:0007669"/>
    <property type="project" value="TreeGrafter"/>
</dbReference>
<organism evidence="3">
    <name type="scientific">marine sediment metagenome</name>
    <dbReference type="NCBI Taxonomy" id="412755"/>
    <lineage>
        <taxon>unclassified sequences</taxon>
        <taxon>metagenomes</taxon>
        <taxon>ecological metagenomes</taxon>
    </lineage>
</organism>
<proteinExistence type="predicted"/>
<dbReference type="InterPro" id="IPR050631">
    <property type="entry name" value="PheA/TfdB_FAD_monoxygenase"/>
</dbReference>
<evidence type="ECO:0000259" key="2">
    <source>
        <dbReference type="Pfam" id="PF01494"/>
    </source>
</evidence>
<feature type="non-terminal residue" evidence="3">
    <location>
        <position position="187"/>
    </location>
</feature>
<dbReference type="PANTHER" id="PTHR43476:SF3">
    <property type="entry name" value="FAD-BINDING MONOOXYGENASE"/>
    <property type="match status" value="1"/>
</dbReference>
<protein>
    <recommendedName>
        <fullName evidence="2">FAD-binding domain-containing protein</fullName>
    </recommendedName>
</protein>
<dbReference type="Pfam" id="PF01494">
    <property type="entry name" value="FAD_binding_3"/>
    <property type="match status" value="1"/>
</dbReference>
<dbReference type="EMBL" id="BARS01020688">
    <property type="protein sequence ID" value="GAG10240.1"/>
    <property type="molecule type" value="Genomic_DNA"/>
</dbReference>
<dbReference type="GO" id="GO:0008688">
    <property type="term" value="F:3-(3-hydroxyphenyl)propionate hydroxylase activity"/>
    <property type="evidence" value="ECO:0007669"/>
    <property type="project" value="TreeGrafter"/>
</dbReference>
<dbReference type="PANTHER" id="PTHR43476">
    <property type="entry name" value="3-(3-HYDROXY-PHENYL)PROPIONATE/3-HYDROXYCINNAMIC ACID HYDROXYLASE"/>
    <property type="match status" value="1"/>
</dbReference>